<evidence type="ECO:0000313" key="1">
    <source>
        <dbReference type="EMBL" id="AFY02634.1"/>
    </source>
</evidence>
<dbReference type="KEGG" id="bbat:Bdt_2959"/>
<dbReference type="STRING" id="1069642.Bdt_2959"/>
<evidence type="ECO:0000313" key="2">
    <source>
        <dbReference type="Proteomes" id="UP000010074"/>
    </source>
</evidence>
<organism evidence="1 2">
    <name type="scientific">Bdellovibrio bacteriovorus str. Tiberius</name>
    <dbReference type="NCBI Taxonomy" id="1069642"/>
    <lineage>
        <taxon>Bacteria</taxon>
        <taxon>Pseudomonadati</taxon>
        <taxon>Bdellovibrionota</taxon>
        <taxon>Bdellovibrionia</taxon>
        <taxon>Bdellovibrionales</taxon>
        <taxon>Pseudobdellovibrionaceae</taxon>
        <taxon>Bdellovibrio</taxon>
    </lineage>
</organism>
<dbReference type="RefSeq" id="WP_015092054.1">
    <property type="nucleotide sequence ID" value="NC_019567.1"/>
</dbReference>
<gene>
    <name evidence="1" type="ORF">Bdt_2959</name>
</gene>
<accession>K7ZBT9</accession>
<reference evidence="1 2" key="1">
    <citation type="journal article" date="2012" name="BMC Genomics">
        <title>Genome analysis of a simultaneously predatory and prey-independent, novel Bdellovibrio bacteriovorus from the River Tiber, supports in silico predictions of both ancient and recent lateral gene transfer from diverse bacteria.</title>
        <authorList>
            <person name="Hobley L."/>
            <person name="Lerner T.R."/>
            <person name="Williams L.E."/>
            <person name="Lambert C."/>
            <person name="Till R."/>
            <person name="Milner D.S."/>
            <person name="Basford S.M."/>
            <person name="Capeness M.J."/>
            <person name="Fenton A.K."/>
            <person name="Atterbury R.J."/>
            <person name="Harris M.A."/>
            <person name="Sockett R.E."/>
        </authorList>
    </citation>
    <scope>NUCLEOTIDE SEQUENCE [LARGE SCALE GENOMIC DNA]</scope>
    <source>
        <strain evidence="1 2">Tiberius</strain>
    </source>
</reference>
<dbReference type="HOGENOM" id="CLU_707255_0_0_7"/>
<name>K7ZBT9_BDEBC</name>
<dbReference type="PATRIC" id="fig|1069642.3.peg.2928"/>
<sequence length="390" mass="44218">MRLHLFFSIFIIANVCFASIINPDVIRKNSVPIIGVNDDVVIVGSTPLVRVGDLVVIARIKDDDIEVISRGSVENMQDGKFLILLDSKTITKFPKVRDRVVSLARLQEKKYDEPEVPPTGGIQPDEPDPYEQGYVQLDFGPYQGKIESASPNQANQYKTFEYNFMDTHLMWYFDFLWRIGLEYRSSGGSVPVKSYNREEKETTYRESMIAIHYRFLPIWKELRPTLKLVTKSTDFKTANDDEYVLSSTGSGMGLGANFHYLFGPNIFNSEKSFDWSFNRVYFDLTYFPSYSMKDSGVTRGESSTGTAMEISLGATTLVHMGFIPFFKRFSVDVSTGMSSSQVTFSGAPTNAPDGFYSIPEGGTYKESQNFIRIMIGLRMEDYIGKMLKPR</sequence>
<dbReference type="OrthoDB" id="9342619at2"/>
<dbReference type="Proteomes" id="UP000010074">
    <property type="component" value="Chromosome"/>
</dbReference>
<protein>
    <submittedName>
        <fullName evidence="1">Uncharacterized protein</fullName>
    </submittedName>
</protein>
<proteinExistence type="predicted"/>
<dbReference type="AlphaFoldDB" id="K7ZBT9"/>
<dbReference type="EMBL" id="CP002930">
    <property type="protein sequence ID" value="AFY02634.1"/>
    <property type="molecule type" value="Genomic_DNA"/>
</dbReference>